<dbReference type="GO" id="GO:0003964">
    <property type="term" value="F:RNA-directed DNA polymerase activity"/>
    <property type="evidence" value="ECO:0007669"/>
    <property type="project" value="UniProtKB-KW"/>
</dbReference>
<dbReference type="InterPro" id="IPR043502">
    <property type="entry name" value="DNA/RNA_pol_sf"/>
</dbReference>
<keyword evidence="2" id="KW-0695">RNA-directed DNA polymerase</keyword>
<sequence>MRKNVMNAGTTTIASEARAYFSSDKKYFSNDKKYKGRNPHLKCKHCDAIGHVRDHWYILHPELKLDFMKNERFIQKKPQFSSYKANHALSLSIRGSDDLLNFTSNPTTLINEFAAYLQMKKEVSGSDEAATFGNGNSIALLGKFAGFLADSKKLTQDNMQVGSKWIYKIKFHSDGSIERYKASLVARGFTQTYAVDYKEAFTLVAKMNTNAFLHVDLGDVYMKLPPGHHQYNEPGMGCRLHKSVYGLKQSPRAWDNADEITNLKVSLQQKFSIRDLGRLKYFLGIEMTSSSKGLFLNQRKYILDHLTESNMKDAKPVQTPFDSKLKLSLEGKPLPNIGCYQRLVGNQINRKSTTSYYTFVGGNLVTWKSKKQNVIAKSSAEAEYRLMASTTCELIWLKGLLSDLRFQTRQPMSMYCDNQVAMHIASNPVFHERRKHIEVDATMSVLR</sequence>
<keyword evidence="2" id="KW-0808">Transferase</keyword>
<dbReference type="PANTHER" id="PTHR11439">
    <property type="entry name" value="GAG-POL-RELATED RETROTRANSPOSON"/>
    <property type="match status" value="1"/>
</dbReference>
<protein>
    <submittedName>
        <fullName evidence="2">Reverse transcriptase (RNA-dependent DNA pol)</fullName>
    </submittedName>
</protein>
<dbReference type="InterPro" id="IPR013103">
    <property type="entry name" value="RVT_2"/>
</dbReference>
<keyword evidence="2" id="KW-0548">Nucleotidyltransferase</keyword>
<feature type="domain" description="Reverse transcriptase Ty1/copia-type" evidence="1">
    <location>
        <begin position="210"/>
        <end position="256"/>
    </location>
</feature>
<evidence type="ECO:0000313" key="2">
    <source>
        <dbReference type="EMBL" id="CBL94171.1"/>
    </source>
</evidence>
<accession>E4Z8P6</accession>
<dbReference type="EMBL" id="FN823235">
    <property type="protein sequence ID" value="CBL94171.1"/>
    <property type="molecule type" value="Genomic_DNA"/>
</dbReference>
<reference evidence="2" key="1">
    <citation type="submission" date="2010-04" db="EMBL/GenBank/DDBJ databases">
        <title>Genomic organization of the Mal d 1 gene cluster on apple (Malus x domestica) linkage group 16.</title>
        <authorList>
            <person name="Pagliarani G."/>
            <person name="Paris R."/>
            <person name="Arens P."/>
            <person name="Tartarini S."/>
            <person name="Peters S."/>
            <person name="van de Weg E."/>
        </authorList>
    </citation>
    <scope>NUCLEOTIDE SEQUENCE</scope>
</reference>
<organism evidence="2">
    <name type="scientific">Malus domestica</name>
    <name type="common">Apple</name>
    <name type="synonym">Pyrus malus</name>
    <dbReference type="NCBI Taxonomy" id="3750"/>
    <lineage>
        <taxon>Eukaryota</taxon>
        <taxon>Viridiplantae</taxon>
        <taxon>Streptophyta</taxon>
        <taxon>Embryophyta</taxon>
        <taxon>Tracheophyta</taxon>
        <taxon>Spermatophyta</taxon>
        <taxon>Magnoliopsida</taxon>
        <taxon>eudicotyledons</taxon>
        <taxon>Gunneridae</taxon>
        <taxon>Pentapetalae</taxon>
        <taxon>rosids</taxon>
        <taxon>fabids</taxon>
        <taxon>Rosales</taxon>
        <taxon>Rosaceae</taxon>
        <taxon>Amygdaloideae</taxon>
        <taxon>Maleae</taxon>
        <taxon>Malus</taxon>
    </lineage>
</organism>
<dbReference type="CDD" id="cd09272">
    <property type="entry name" value="RNase_HI_RT_Ty1"/>
    <property type="match status" value="1"/>
</dbReference>
<dbReference type="AlphaFoldDB" id="E4Z8P6"/>
<dbReference type="Pfam" id="PF07727">
    <property type="entry name" value="RVT_2"/>
    <property type="match status" value="1"/>
</dbReference>
<proteinExistence type="predicted"/>
<dbReference type="PANTHER" id="PTHR11439:SF484">
    <property type="entry name" value="REVERSE TRANSCRIPTASE TY1_COPIA-TYPE DOMAIN-CONTAINING PROTEIN"/>
    <property type="match status" value="1"/>
</dbReference>
<evidence type="ECO:0000259" key="1">
    <source>
        <dbReference type="Pfam" id="PF07727"/>
    </source>
</evidence>
<dbReference type="SUPFAM" id="SSF56672">
    <property type="entry name" value="DNA/RNA polymerases"/>
    <property type="match status" value="1"/>
</dbReference>
<name>E4Z8P6_MALDO</name>